<dbReference type="InterPro" id="IPR036174">
    <property type="entry name" value="Znf_Sec23_Sec24_sf"/>
</dbReference>
<reference evidence="3" key="1">
    <citation type="submission" date="2022-08" db="UniProtKB">
        <authorList>
            <consortium name="EnsemblMetazoa"/>
        </authorList>
    </citation>
    <scope>IDENTIFICATION</scope>
    <source>
        <strain evidence="3">05x7-T-G4-1.051#20</strain>
    </source>
</reference>
<sequence length="776" mass="84855">MNFGSKKVFMYAEPEFEVVSDEEYEHGMSVSESDSDDDDDLAEHRNKAGGGPSGSDAVPPPPPTPSGSGPPPPPPAPKPPKTGFLAGLFGSKTPKAPKPPKLNIQAKKKVGKWRNADMVYSAARGEKTRESAKQGQRHRRADTNIISIDFRKIIAPSNMHTGDPVHCTSCDVILSSISKITTAEDKKIWHCEFCGTDNELDIEEEEIPRINDVTFMLEPAPSTASSGLTGKDESLVIFCVDISGSMSVTSQVPGRINLRGSMARHQSLNTERADQYLPRQRRDVTYVSRLQAVQAAVDHQLEEMIKQHPNRRVALITFNNEVTIIGDGSGTPVTVAGDKLTSADDLKAKGSEIPMPGAIQASRGTLGDKLFGLEEGGTTALGPALLIATTMAGQHPGSKVIICTDGKANVGVGRLDLEEEMDKEAMFYEGIGNEAVEKGVALSVISIKGTDCKLVHLGKIADMTGGQVNIVDPLKLTQEFSTILADQIIATNVVATCHLHKRLFFYYEDTEDSKVVRNIGNVTASTEVTFEYGVRCQTNRKKAMNATIKEENEQAEEASGGERAPEAAGCSKEEPMETDQEELKELPFQLLVKYTDTEGATALRVLTQCQPITYDRREAEKNMDLQVVGAHTAQTTSSLALNGMFTESRARALMNQRLAWRFTNVSDEGRGQKKAYKKMFGKIKSVDHYINQRQQEERKTHGRTYSDSEGSDDEDNDLSAAPRTLSEPVKAKPFLLSKSMKMKKRSEVCSDSGANLLYQMKKGSRALDRDSDSDED</sequence>
<dbReference type="InterPro" id="IPR002035">
    <property type="entry name" value="VWF_A"/>
</dbReference>
<feature type="compositionally biased region" description="Acidic residues" evidence="1">
    <location>
        <begin position="14"/>
        <end position="24"/>
    </location>
</feature>
<evidence type="ECO:0000256" key="1">
    <source>
        <dbReference type="SAM" id="MobiDB-lite"/>
    </source>
</evidence>
<dbReference type="OrthoDB" id="1724672at2759"/>
<dbReference type="Gene3D" id="3.40.50.410">
    <property type="entry name" value="von Willebrand factor, type A domain"/>
    <property type="match status" value="1"/>
</dbReference>
<feature type="region of interest" description="Disordered" evidence="1">
    <location>
        <begin position="690"/>
        <end position="754"/>
    </location>
</feature>
<dbReference type="Gene3D" id="2.30.30.380">
    <property type="entry name" value="Zn-finger domain of Sec23/24"/>
    <property type="match status" value="1"/>
</dbReference>
<dbReference type="GO" id="GO:0030127">
    <property type="term" value="C:COPII vesicle coat"/>
    <property type="evidence" value="ECO:0007669"/>
    <property type="project" value="InterPro"/>
</dbReference>
<dbReference type="GO" id="GO:0090110">
    <property type="term" value="P:COPII-coated vesicle cargo loading"/>
    <property type="evidence" value="ECO:0007669"/>
    <property type="project" value="TreeGrafter"/>
</dbReference>
<dbReference type="InterPro" id="IPR036465">
    <property type="entry name" value="vWFA_dom_sf"/>
</dbReference>
<feature type="domain" description="VWFA" evidence="2">
    <location>
        <begin position="235"/>
        <end position="493"/>
    </location>
</feature>
<evidence type="ECO:0000313" key="3">
    <source>
        <dbReference type="EnsemblMetazoa" id="G16867.4:cds"/>
    </source>
</evidence>
<dbReference type="SUPFAM" id="SSF53300">
    <property type="entry name" value="vWA-like"/>
    <property type="match status" value="1"/>
</dbReference>
<dbReference type="AlphaFoldDB" id="A0A8W8J3A4"/>
<dbReference type="GO" id="GO:0000149">
    <property type="term" value="F:SNARE binding"/>
    <property type="evidence" value="ECO:0007669"/>
    <property type="project" value="TreeGrafter"/>
</dbReference>
<evidence type="ECO:0000313" key="4">
    <source>
        <dbReference type="Proteomes" id="UP000005408"/>
    </source>
</evidence>
<protein>
    <recommendedName>
        <fullName evidence="2">VWFA domain-containing protein</fullName>
    </recommendedName>
</protein>
<dbReference type="Proteomes" id="UP000005408">
    <property type="component" value="Unassembled WGS sequence"/>
</dbReference>
<feature type="compositionally biased region" description="Pro residues" evidence="1">
    <location>
        <begin position="58"/>
        <end position="80"/>
    </location>
</feature>
<feature type="region of interest" description="Disordered" evidence="1">
    <location>
        <begin position="551"/>
        <end position="578"/>
    </location>
</feature>
<dbReference type="InterPro" id="IPR050550">
    <property type="entry name" value="SEC23_SEC24_subfamily"/>
</dbReference>
<dbReference type="PANTHER" id="PTHR13803">
    <property type="entry name" value="SEC24-RELATED PROTEIN"/>
    <property type="match status" value="1"/>
</dbReference>
<dbReference type="SUPFAM" id="SSF82919">
    <property type="entry name" value="Zn-finger domain of Sec23/24"/>
    <property type="match status" value="1"/>
</dbReference>
<dbReference type="OMA" id="FASQCGV"/>
<evidence type="ECO:0000259" key="2">
    <source>
        <dbReference type="PROSITE" id="PS50234"/>
    </source>
</evidence>
<name>A0A8W8J3A4_MAGGI</name>
<keyword evidence="4" id="KW-1185">Reference proteome</keyword>
<dbReference type="SMART" id="SM00327">
    <property type="entry name" value="VWA"/>
    <property type="match status" value="1"/>
</dbReference>
<dbReference type="GO" id="GO:0070971">
    <property type="term" value="C:endoplasmic reticulum exit site"/>
    <property type="evidence" value="ECO:0007669"/>
    <property type="project" value="TreeGrafter"/>
</dbReference>
<organism evidence="3 4">
    <name type="scientific">Magallana gigas</name>
    <name type="common">Pacific oyster</name>
    <name type="synonym">Crassostrea gigas</name>
    <dbReference type="NCBI Taxonomy" id="29159"/>
    <lineage>
        <taxon>Eukaryota</taxon>
        <taxon>Metazoa</taxon>
        <taxon>Spiralia</taxon>
        <taxon>Lophotrochozoa</taxon>
        <taxon>Mollusca</taxon>
        <taxon>Bivalvia</taxon>
        <taxon>Autobranchia</taxon>
        <taxon>Pteriomorphia</taxon>
        <taxon>Ostreida</taxon>
        <taxon>Ostreoidea</taxon>
        <taxon>Ostreidae</taxon>
        <taxon>Magallana</taxon>
    </lineage>
</organism>
<feature type="region of interest" description="Disordered" evidence="1">
    <location>
        <begin position="11"/>
        <end position="104"/>
    </location>
</feature>
<dbReference type="GO" id="GO:0008270">
    <property type="term" value="F:zinc ion binding"/>
    <property type="evidence" value="ECO:0007669"/>
    <property type="project" value="InterPro"/>
</dbReference>
<accession>A0A8W8J3A4</accession>
<dbReference type="GO" id="GO:0006886">
    <property type="term" value="P:intracellular protein transport"/>
    <property type="evidence" value="ECO:0007669"/>
    <property type="project" value="InterPro"/>
</dbReference>
<dbReference type="EnsemblMetazoa" id="G16867.4">
    <property type="protein sequence ID" value="G16867.4:cds"/>
    <property type="gene ID" value="G16867"/>
</dbReference>
<proteinExistence type="predicted"/>
<dbReference type="PANTHER" id="PTHR13803:SF36">
    <property type="entry name" value="TYPE A VON WILLEBRAND FACTOR DOMAIN-CONTAINING PROTEIN"/>
    <property type="match status" value="1"/>
</dbReference>
<dbReference type="PROSITE" id="PS50234">
    <property type="entry name" value="VWFA"/>
    <property type="match status" value="1"/>
</dbReference>